<dbReference type="Proteomes" id="UP000766629">
    <property type="component" value="Unassembled WGS sequence"/>
</dbReference>
<evidence type="ECO:0000256" key="1">
    <source>
        <dbReference type="SAM" id="SignalP"/>
    </source>
</evidence>
<feature type="signal peptide" evidence="1">
    <location>
        <begin position="1"/>
        <end position="25"/>
    </location>
</feature>
<evidence type="ECO:0000313" key="2">
    <source>
        <dbReference type="EMBL" id="MBY6142240.1"/>
    </source>
</evidence>
<accession>A0ABS7NM12</accession>
<keyword evidence="1" id="KW-0732">Signal</keyword>
<reference evidence="2 3" key="1">
    <citation type="submission" date="2021-06" db="EMBL/GenBank/DDBJ databases">
        <title>50 bacteria genomes isolated from Dapeng, Shenzhen, China.</title>
        <authorList>
            <person name="Zheng W."/>
            <person name="Yu S."/>
            <person name="Huang Y."/>
        </authorList>
    </citation>
    <scope>NUCLEOTIDE SEQUENCE [LARGE SCALE GENOMIC DNA]</scope>
    <source>
        <strain evidence="2 3">DP1N14-2</strain>
    </source>
</reference>
<evidence type="ECO:0000313" key="3">
    <source>
        <dbReference type="Proteomes" id="UP000766629"/>
    </source>
</evidence>
<gene>
    <name evidence="2" type="ORF">KUV26_22670</name>
</gene>
<comment type="caution">
    <text evidence="2">The sequence shown here is derived from an EMBL/GenBank/DDBJ whole genome shotgun (WGS) entry which is preliminary data.</text>
</comment>
<dbReference type="PROSITE" id="PS51257">
    <property type="entry name" value="PROKAR_LIPOPROTEIN"/>
    <property type="match status" value="1"/>
</dbReference>
<feature type="chain" id="PRO_5045601992" evidence="1">
    <location>
        <begin position="26"/>
        <end position="108"/>
    </location>
</feature>
<protein>
    <submittedName>
        <fullName evidence="2">Uncharacterized protein</fullName>
    </submittedName>
</protein>
<sequence>MRGWLYGRMAAAAALCSLISGCVEEAGTAQSPSDPGPIHLALFGDGYPNAGDPCRRAGESAYTNQFLDDAADLVACPPGTDPGLFAYTTGGRQVAKVDGWYLFSIPRR</sequence>
<keyword evidence="3" id="KW-1185">Reference proteome</keyword>
<organism evidence="2 3">
    <name type="scientific">Leisingera daeponensis</name>
    <dbReference type="NCBI Taxonomy" id="405746"/>
    <lineage>
        <taxon>Bacteria</taxon>
        <taxon>Pseudomonadati</taxon>
        <taxon>Pseudomonadota</taxon>
        <taxon>Alphaproteobacteria</taxon>
        <taxon>Rhodobacterales</taxon>
        <taxon>Roseobacteraceae</taxon>
        <taxon>Leisingera</taxon>
    </lineage>
</organism>
<name>A0ABS7NM12_9RHOB</name>
<dbReference type="EMBL" id="JAHVJA010000022">
    <property type="protein sequence ID" value="MBY6142240.1"/>
    <property type="molecule type" value="Genomic_DNA"/>
</dbReference>
<proteinExistence type="predicted"/>